<dbReference type="Proteomes" id="UP000237771">
    <property type="component" value="Unassembled WGS sequence"/>
</dbReference>
<evidence type="ECO:0000256" key="3">
    <source>
        <dbReference type="ARBA" id="ARBA00023163"/>
    </source>
</evidence>
<dbReference type="STRING" id="280093.SAMN05443373_10513"/>
<dbReference type="PROSITE" id="PS00041">
    <property type="entry name" value="HTH_ARAC_FAMILY_1"/>
    <property type="match status" value="1"/>
</dbReference>
<dbReference type="AlphaFoldDB" id="A0A1M5NI75"/>
<dbReference type="Gene3D" id="1.10.10.60">
    <property type="entry name" value="Homeodomain-like"/>
    <property type="match status" value="1"/>
</dbReference>
<dbReference type="GO" id="GO:0003700">
    <property type="term" value="F:DNA-binding transcription factor activity"/>
    <property type="evidence" value="ECO:0007669"/>
    <property type="project" value="InterPro"/>
</dbReference>
<dbReference type="InterPro" id="IPR018060">
    <property type="entry name" value="HTH_AraC"/>
</dbReference>
<keyword evidence="8" id="KW-1185">Reference proteome</keyword>
<evidence type="ECO:0000256" key="2">
    <source>
        <dbReference type="ARBA" id="ARBA00023125"/>
    </source>
</evidence>
<dbReference type="PANTHER" id="PTHR43280">
    <property type="entry name" value="ARAC-FAMILY TRANSCRIPTIONAL REGULATOR"/>
    <property type="match status" value="1"/>
</dbReference>
<dbReference type="InterPro" id="IPR018062">
    <property type="entry name" value="HTH_AraC-typ_CS"/>
</dbReference>
<dbReference type="SMART" id="SM00342">
    <property type="entry name" value="HTH_ARAC"/>
    <property type="match status" value="1"/>
</dbReference>
<dbReference type="PROSITE" id="PS01124">
    <property type="entry name" value="HTH_ARAC_FAMILY_2"/>
    <property type="match status" value="1"/>
</dbReference>
<keyword evidence="1" id="KW-0805">Transcription regulation</keyword>
<evidence type="ECO:0000313" key="6">
    <source>
        <dbReference type="EMBL" id="SHG89228.1"/>
    </source>
</evidence>
<evidence type="ECO:0000259" key="4">
    <source>
        <dbReference type="PROSITE" id="PS01124"/>
    </source>
</evidence>
<dbReference type="EMBL" id="PVUB01000005">
    <property type="protein sequence ID" value="PRZ23291.1"/>
    <property type="molecule type" value="Genomic_DNA"/>
</dbReference>
<proteinExistence type="predicted"/>
<dbReference type="Proteomes" id="UP000184384">
    <property type="component" value="Unassembled WGS sequence"/>
</dbReference>
<dbReference type="EMBL" id="FQWO01000005">
    <property type="protein sequence ID" value="SHG89228.1"/>
    <property type="molecule type" value="Genomic_DNA"/>
</dbReference>
<evidence type="ECO:0000313" key="7">
    <source>
        <dbReference type="Proteomes" id="UP000184384"/>
    </source>
</evidence>
<dbReference type="Pfam" id="PF12833">
    <property type="entry name" value="HTH_18"/>
    <property type="match status" value="1"/>
</dbReference>
<evidence type="ECO:0000313" key="8">
    <source>
        <dbReference type="Proteomes" id="UP000237771"/>
    </source>
</evidence>
<reference evidence="5 8" key="3">
    <citation type="submission" date="2018-03" db="EMBL/GenBank/DDBJ databases">
        <title>Genomic Encyclopedia of Archaeal and Bacterial Type Strains, Phase II (KMG-II): from individual species to whole genera.</title>
        <authorList>
            <person name="Goeker M."/>
        </authorList>
    </citation>
    <scope>NUCLEOTIDE SEQUENCE [LARGE SCALE GENOMIC DNA]</scope>
    <source>
        <strain evidence="5 8">DSM 17797</strain>
    </source>
</reference>
<dbReference type="PANTHER" id="PTHR43280:SF2">
    <property type="entry name" value="HTH-TYPE TRANSCRIPTIONAL REGULATOR EXSA"/>
    <property type="match status" value="1"/>
</dbReference>
<evidence type="ECO:0000256" key="1">
    <source>
        <dbReference type="ARBA" id="ARBA00023015"/>
    </source>
</evidence>
<dbReference type="GO" id="GO:0043565">
    <property type="term" value="F:sequence-specific DNA binding"/>
    <property type="evidence" value="ECO:0007669"/>
    <property type="project" value="InterPro"/>
</dbReference>
<dbReference type="InterPro" id="IPR009057">
    <property type="entry name" value="Homeodomain-like_sf"/>
</dbReference>
<accession>A0A1M5NI75</accession>
<keyword evidence="2" id="KW-0238">DNA-binding</keyword>
<evidence type="ECO:0000313" key="5">
    <source>
        <dbReference type="EMBL" id="PRZ23291.1"/>
    </source>
</evidence>
<reference evidence="7" key="1">
    <citation type="submission" date="2016-11" db="EMBL/GenBank/DDBJ databases">
        <authorList>
            <person name="Varghese N."/>
            <person name="Submissions S."/>
        </authorList>
    </citation>
    <scope>NUCLEOTIDE SEQUENCE [LARGE SCALE GENOMIC DNA]</scope>
    <source>
        <strain evidence="7">DSM 19729</strain>
    </source>
</reference>
<dbReference type="SUPFAM" id="SSF46689">
    <property type="entry name" value="Homeodomain-like"/>
    <property type="match status" value="1"/>
</dbReference>
<sequence>MLFQMASGNLVFRIVESGEGDEIEKIEKKLNKIATKIQAVVLGTAHFGSHHQFRTMCHPVFVLSESHVLQGFNEYVVQLLKYKPEELVDTKFKKLIASQSMSSWKDLKRRLRSDRVLDARSQLLFLNREQQLLPSFCIVSRLHHSNIIVITSIAISPEEPEYFNSEQLAHTIKNESEMLALQKLHSYILDHLDEPLPSLKNLAVLLASEEYKLKTGFRKYYNTSVYSFYNMERLKKSQFLIQQTRIPLKEIAFMCGFSLYHNFYRAFKKHFGYAPSDLSRPSE</sequence>
<organism evidence="6 7">
    <name type="scientific">Flavobacterium granuli</name>
    <dbReference type="NCBI Taxonomy" id="280093"/>
    <lineage>
        <taxon>Bacteria</taxon>
        <taxon>Pseudomonadati</taxon>
        <taxon>Bacteroidota</taxon>
        <taxon>Flavobacteriia</taxon>
        <taxon>Flavobacteriales</taxon>
        <taxon>Flavobacteriaceae</taxon>
        <taxon>Flavobacterium</taxon>
    </lineage>
</organism>
<reference evidence="6" key="2">
    <citation type="submission" date="2016-11" db="EMBL/GenBank/DDBJ databases">
        <authorList>
            <person name="Jaros S."/>
            <person name="Januszkiewicz K."/>
            <person name="Wedrychowicz H."/>
        </authorList>
    </citation>
    <scope>NUCLEOTIDE SEQUENCE [LARGE SCALE GENOMIC DNA]</scope>
    <source>
        <strain evidence="6">DSM 19729</strain>
    </source>
</reference>
<protein>
    <submittedName>
        <fullName evidence="6">Helix-turn-helix domain-containing protein</fullName>
    </submittedName>
    <submittedName>
        <fullName evidence="5">Helix-turn-helix protein</fullName>
    </submittedName>
</protein>
<keyword evidence="3" id="KW-0804">Transcription</keyword>
<dbReference type="Gene3D" id="3.30.450.20">
    <property type="entry name" value="PAS domain"/>
    <property type="match status" value="1"/>
</dbReference>
<feature type="domain" description="HTH araC/xylS-type" evidence="4">
    <location>
        <begin position="182"/>
        <end position="281"/>
    </location>
</feature>
<name>A0A1M5NI75_9FLAO</name>
<gene>
    <name evidence="5" type="ORF">BC624_10513</name>
    <name evidence="6" type="ORF">SAMN05443373_10513</name>
</gene>